<dbReference type="AlphaFoldDB" id="A0A5J4UKH1"/>
<reference evidence="1 2" key="1">
    <citation type="submission" date="2019-03" db="EMBL/GenBank/DDBJ databases">
        <title>Single cell metagenomics reveals metabolic interactions within the superorganism composed of flagellate Streblomastix strix and complex community of Bacteroidetes bacteria on its surface.</title>
        <authorList>
            <person name="Treitli S.C."/>
            <person name="Kolisko M."/>
            <person name="Husnik F."/>
            <person name="Keeling P."/>
            <person name="Hampl V."/>
        </authorList>
    </citation>
    <scope>NUCLEOTIDE SEQUENCE [LARGE SCALE GENOMIC DNA]</scope>
    <source>
        <strain evidence="1">ST1C</strain>
    </source>
</reference>
<dbReference type="EMBL" id="SNRW01015131">
    <property type="protein sequence ID" value="KAA6370713.1"/>
    <property type="molecule type" value="Genomic_DNA"/>
</dbReference>
<gene>
    <name evidence="1" type="ORF">EZS28_033761</name>
</gene>
<comment type="caution">
    <text evidence="1">The sequence shown here is derived from an EMBL/GenBank/DDBJ whole genome shotgun (WGS) entry which is preliminary data.</text>
</comment>
<name>A0A5J4UKH1_9EUKA</name>
<sequence>MATEHNMLSIEQVKDELSQIYNQHIAIRISVKLGLHPIFSSKQQLFAIWDEHNACNDISVSIKICELLFGIKKSRFNEIIHKRNRIQRDIPNQRKFDDPQEASDAHLWTCFFDVLITLWIRDGANLENMAAKKSNVKIWIDIKQRSINTYSGTQLAAFLPLTNLAARIDQMQNHK</sequence>
<proteinExistence type="predicted"/>
<accession>A0A5J4UKH1</accession>
<protein>
    <submittedName>
        <fullName evidence="1">Uncharacterized protein</fullName>
    </submittedName>
</protein>
<evidence type="ECO:0000313" key="2">
    <source>
        <dbReference type="Proteomes" id="UP000324800"/>
    </source>
</evidence>
<evidence type="ECO:0000313" key="1">
    <source>
        <dbReference type="EMBL" id="KAA6370713.1"/>
    </source>
</evidence>
<dbReference type="Proteomes" id="UP000324800">
    <property type="component" value="Unassembled WGS sequence"/>
</dbReference>
<organism evidence="1 2">
    <name type="scientific">Streblomastix strix</name>
    <dbReference type="NCBI Taxonomy" id="222440"/>
    <lineage>
        <taxon>Eukaryota</taxon>
        <taxon>Metamonada</taxon>
        <taxon>Preaxostyla</taxon>
        <taxon>Oxymonadida</taxon>
        <taxon>Streblomastigidae</taxon>
        <taxon>Streblomastix</taxon>
    </lineage>
</organism>